<dbReference type="InterPro" id="IPR050471">
    <property type="entry name" value="AB_hydrolase"/>
</dbReference>
<accession>A0A4U0SJI4</accession>
<dbReference type="SUPFAM" id="SSF53474">
    <property type="entry name" value="alpha/beta-Hydrolases"/>
    <property type="match status" value="1"/>
</dbReference>
<dbReference type="GO" id="GO:0046503">
    <property type="term" value="P:glycerolipid catabolic process"/>
    <property type="evidence" value="ECO:0007669"/>
    <property type="project" value="TreeGrafter"/>
</dbReference>
<organism evidence="2 3">
    <name type="scientific">Actinacidiphila oryziradicis</name>
    <dbReference type="NCBI Taxonomy" id="2571141"/>
    <lineage>
        <taxon>Bacteria</taxon>
        <taxon>Bacillati</taxon>
        <taxon>Actinomycetota</taxon>
        <taxon>Actinomycetes</taxon>
        <taxon>Kitasatosporales</taxon>
        <taxon>Streptomycetaceae</taxon>
        <taxon>Actinacidiphila</taxon>
    </lineage>
</organism>
<dbReference type="InterPro" id="IPR029058">
    <property type="entry name" value="AB_hydrolase_fold"/>
</dbReference>
<dbReference type="Gene3D" id="3.40.50.1820">
    <property type="entry name" value="alpha/beta hydrolase"/>
    <property type="match status" value="1"/>
</dbReference>
<dbReference type="OrthoDB" id="8957634at2"/>
<dbReference type="PANTHER" id="PTHR43433:SF5">
    <property type="entry name" value="AB HYDROLASE-1 DOMAIN-CONTAINING PROTEIN"/>
    <property type="match status" value="1"/>
</dbReference>
<reference evidence="2 3" key="1">
    <citation type="submission" date="2019-04" db="EMBL/GenBank/DDBJ databases">
        <title>Streptomyces oryziradicis sp. nov., a novel actinomycete isolated from rhizosphere soil of rice (Oryza sativa L.).</title>
        <authorList>
            <person name="Li C."/>
        </authorList>
    </citation>
    <scope>NUCLEOTIDE SEQUENCE [LARGE SCALE GENOMIC DNA]</scope>
    <source>
        <strain evidence="2 3">NEAU-C40</strain>
    </source>
</reference>
<feature type="domain" description="AB hydrolase-1" evidence="1">
    <location>
        <begin position="28"/>
        <end position="273"/>
    </location>
</feature>
<keyword evidence="3" id="KW-1185">Reference proteome</keyword>
<comment type="caution">
    <text evidence="2">The sequence shown here is derived from an EMBL/GenBank/DDBJ whole genome shotgun (WGS) entry which is preliminary data.</text>
</comment>
<evidence type="ECO:0000313" key="3">
    <source>
        <dbReference type="Proteomes" id="UP000305778"/>
    </source>
</evidence>
<evidence type="ECO:0000259" key="1">
    <source>
        <dbReference type="Pfam" id="PF00561"/>
    </source>
</evidence>
<dbReference type="RefSeq" id="WP_136725385.1">
    <property type="nucleotide sequence ID" value="NZ_SUMC01000019.1"/>
</dbReference>
<proteinExistence type="predicted"/>
<dbReference type="Proteomes" id="UP000305778">
    <property type="component" value="Unassembled WGS sequence"/>
</dbReference>
<evidence type="ECO:0000313" key="2">
    <source>
        <dbReference type="EMBL" id="TKA09782.1"/>
    </source>
</evidence>
<keyword evidence="2" id="KW-0378">Hydrolase</keyword>
<gene>
    <name evidence="2" type="ORF">FCI23_20495</name>
</gene>
<dbReference type="Pfam" id="PF00561">
    <property type="entry name" value="Abhydrolase_1"/>
    <property type="match status" value="1"/>
</dbReference>
<dbReference type="AlphaFoldDB" id="A0A4U0SJI4"/>
<name>A0A4U0SJI4_9ACTN</name>
<dbReference type="InterPro" id="IPR000073">
    <property type="entry name" value="AB_hydrolase_1"/>
</dbReference>
<sequence>MPVQLGDYATVNGIRIYFQDDGDPSGEPLLLIMGLSSQLIAWPQDFVDELGSRGFRVIRFDNRDCGLSDKIEGRPYDLLEAGQRAKAAAYQLTDMADDSVGVLAHLGIQEAHIVGASMGGMIAQTIAIHHAEKVLSLCSIMSTTGAPFVGLPTLEAAIAVSLPTPPERDKAIPHIANVMRIIGSRTHEAAERKYRLNLATESYDRMFYPEGGKRQLAAILAAPDRTKDLRNVNVPTLVVHGGEDSLINISGGRATRDAVPDSTLLEVPAMGHDLPRAVRAEIIAEIDANARKAS</sequence>
<dbReference type="EMBL" id="SUMC01000019">
    <property type="protein sequence ID" value="TKA09782.1"/>
    <property type="molecule type" value="Genomic_DNA"/>
</dbReference>
<protein>
    <submittedName>
        <fullName evidence="2">Alpha/beta hydrolase</fullName>
    </submittedName>
</protein>
<dbReference type="PANTHER" id="PTHR43433">
    <property type="entry name" value="HYDROLASE, ALPHA/BETA FOLD FAMILY PROTEIN"/>
    <property type="match status" value="1"/>
</dbReference>
<dbReference type="GO" id="GO:0004806">
    <property type="term" value="F:triacylglycerol lipase activity"/>
    <property type="evidence" value="ECO:0007669"/>
    <property type="project" value="TreeGrafter"/>
</dbReference>